<proteinExistence type="inferred from homology"/>
<dbReference type="GO" id="GO:0000422">
    <property type="term" value="P:autophagy of mitochondrion"/>
    <property type="evidence" value="ECO:0007669"/>
    <property type="project" value="TreeGrafter"/>
</dbReference>
<name>A0A0D1YMT6_9PEZI</name>
<dbReference type="InParanoid" id="A0A0D1YMT6"/>
<evidence type="ECO:0000313" key="7">
    <source>
        <dbReference type="EMBL" id="KIW02052.1"/>
    </source>
</evidence>
<dbReference type="OrthoDB" id="5336366at2759"/>
<evidence type="ECO:0000256" key="3">
    <source>
        <dbReference type="ARBA" id="ARBA00022989"/>
    </source>
</evidence>
<accession>A0A0D1YMT6</accession>
<keyword evidence="4 6" id="KW-0472">Membrane</keyword>
<reference evidence="7 8" key="1">
    <citation type="submission" date="2015-01" db="EMBL/GenBank/DDBJ databases">
        <title>The Genome Sequence of Ochroconis gallopava CBS43764.</title>
        <authorList>
            <consortium name="The Broad Institute Genomics Platform"/>
            <person name="Cuomo C."/>
            <person name="de Hoog S."/>
            <person name="Gorbushina A."/>
            <person name="Stielow B."/>
            <person name="Teixiera M."/>
            <person name="Abouelleil A."/>
            <person name="Chapman S.B."/>
            <person name="Priest M."/>
            <person name="Young S.K."/>
            <person name="Wortman J."/>
            <person name="Nusbaum C."/>
            <person name="Birren B."/>
        </authorList>
    </citation>
    <scope>NUCLEOTIDE SEQUENCE [LARGE SCALE GENOMIC DNA]</scope>
    <source>
        <strain evidence="7 8">CBS 43764</strain>
    </source>
</reference>
<evidence type="ECO:0000313" key="8">
    <source>
        <dbReference type="Proteomes" id="UP000053259"/>
    </source>
</evidence>
<dbReference type="RefSeq" id="XP_016211921.1">
    <property type="nucleotide sequence ID" value="XM_016360209.1"/>
</dbReference>
<dbReference type="InterPro" id="IPR051668">
    <property type="entry name" value="ATG33"/>
</dbReference>
<dbReference type="AlphaFoldDB" id="A0A0D1YMT6"/>
<dbReference type="EMBL" id="KN847551">
    <property type="protein sequence ID" value="KIW02052.1"/>
    <property type="molecule type" value="Genomic_DNA"/>
</dbReference>
<keyword evidence="2 6" id="KW-0812">Transmembrane</keyword>
<dbReference type="Proteomes" id="UP000053259">
    <property type="component" value="Unassembled WGS sequence"/>
</dbReference>
<dbReference type="GeneID" id="27314526"/>
<dbReference type="PANTHER" id="PTHR37278:SF1">
    <property type="entry name" value="AUTOPHAGY-RELATED PROTEIN 33-RELATED"/>
    <property type="match status" value="1"/>
</dbReference>
<organism evidence="7 8">
    <name type="scientific">Verruconis gallopava</name>
    <dbReference type="NCBI Taxonomy" id="253628"/>
    <lineage>
        <taxon>Eukaryota</taxon>
        <taxon>Fungi</taxon>
        <taxon>Dikarya</taxon>
        <taxon>Ascomycota</taxon>
        <taxon>Pezizomycotina</taxon>
        <taxon>Dothideomycetes</taxon>
        <taxon>Pleosporomycetidae</taxon>
        <taxon>Venturiales</taxon>
        <taxon>Sympoventuriaceae</taxon>
        <taxon>Verruconis</taxon>
    </lineage>
</organism>
<comment type="similarity">
    <text evidence="5">Belongs to the ATG33 family.</text>
</comment>
<dbReference type="HOGENOM" id="CLU_065432_0_0_1"/>
<keyword evidence="8" id="KW-1185">Reference proteome</keyword>
<feature type="transmembrane region" description="Helical" evidence="6">
    <location>
        <begin position="83"/>
        <end position="101"/>
    </location>
</feature>
<protein>
    <recommendedName>
        <fullName evidence="9">Autophagy-related protein 33</fullName>
    </recommendedName>
</protein>
<comment type="subcellular location">
    <subcellularLocation>
        <location evidence="1">Membrane</location>
        <topology evidence="1">Multi-pass membrane protein</topology>
    </subcellularLocation>
</comment>
<dbReference type="VEuPathDB" id="FungiDB:PV09_06553"/>
<evidence type="ECO:0000256" key="6">
    <source>
        <dbReference type="SAM" id="Phobius"/>
    </source>
</evidence>
<feature type="transmembrane region" description="Helical" evidence="6">
    <location>
        <begin position="163"/>
        <end position="182"/>
    </location>
</feature>
<sequence>MRLPVITVSKFVGTVSLGLLTGVSYTLSSLALPSLLFLPTAPAAAQTHAYLKQRARRTQKVLSALAISTLSFAYLLSPSRVKHPYLLWTSLVCGAGLSPVLHRIVGRYLGSEDVAARGRIEMEESGVIVTPPASGSSESGDEDASVNGEVVRRGVERGRVVEAARAGVFGLSFVMAVVGLWGDGA</sequence>
<keyword evidence="3 6" id="KW-1133">Transmembrane helix</keyword>
<evidence type="ECO:0000256" key="5">
    <source>
        <dbReference type="ARBA" id="ARBA00038013"/>
    </source>
</evidence>
<feature type="transmembrane region" description="Helical" evidence="6">
    <location>
        <begin position="59"/>
        <end position="77"/>
    </location>
</feature>
<dbReference type="PANTHER" id="PTHR37278">
    <property type="entry name" value="AUTOPHAGY-RELATED PROTEIN 33-RELATED"/>
    <property type="match status" value="1"/>
</dbReference>
<gene>
    <name evidence="7" type="ORF">PV09_06553</name>
</gene>
<evidence type="ECO:0000256" key="2">
    <source>
        <dbReference type="ARBA" id="ARBA00022692"/>
    </source>
</evidence>
<dbReference type="GO" id="GO:0016236">
    <property type="term" value="P:macroautophagy"/>
    <property type="evidence" value="ECO:0007669"/>
    <property type="project" value="TreeGrafter"/>
</dbReference>
<evidence type="ECO:0000256" key="1">
    <source>
        <dbReference type="ARBA" id="ARBA00004141"/>
    </source>
</evidence>
<dbReference type="STRING" id="253628.A0A0D1YMT6"/>
<feature type="transmembrane region" description="Helical" evidence="6">
    <location>
        <begin position="12"/>
        <end position="38"/>
    </location>
</feature>
<evidence type="ECO:0000256" key="4">
    <source>
        <dbReference type="ARBA" id="ARBA00023136"/>
    </source>
</evidence>
<evidence type="ECO:0008006" key="9">
    <source>
        <dbReference type="Google" id="ProtNLM"/>
    </source>
</evidence>
<dbReference type="GO" id="GO:0005741">
    <property type="term" value="C:mitochondrial outer membrane"/>
    <property type="evidence" value="ECO:0007669"/>
    <property type="project" value="TreeGrafter"/>
</dbReference>